<keyword evidence="2" id="KW-1185">Reference proteome</keyword>
<dbReference type="RefSeq" id="WP_049992816.1">
    <property type="nucleotide sequence ID" value="NZ_CP031310.1"/>
</dbReference>
<accession>A0A4D6HEV2</accession>
<evidence type="ECO:0000313" key="2">
    <source>
        <dbReference type="Proteomes" id="UP000296706"/>
    </source>
</evidence>
<sequence>MTQKETISTGHTFELPAKLSASIVGAVFPADSGDVAALLPTGLEPIRATRTQAAVTVLAVSYDRVGDDTIDPYDEVGVLLPAVETGTRTWPYLSALRRGVSGYVYTLPVSTEQARAFGVDIWGYPKLVADIDLRDEGKTRHATVTADSRHVLSFEARRPPTVPAKLSGYNYTVKHDQLLREETRLSGRAGIWPRHRATLRFGAHPVGQHLAAVEIDDRPLYTVAASCDFKISAGSEARSQTLDDDEIQHS</sequence>
<dbReference type="AlphaFoldDB" id="A0A4D6HEV2"/>
<dbReference type="GeneID" id="39849231"/>
<dbReference type="EMBL" id="CP031310">
    <property type="protein sequence ID" value="QCC52493.1"/>
    <property type="molecule type" value="Genomic_DNA"/>
</dbReference>
<dbReference type="InterPro" id="IPR010451">
    <property type="entry name" value="Acetoacetate_decarboxylase"/>
</dbReference>
<dbReference type="GO" id="GO:0016829">
    <property type="term" value="F:lyase activity"/>
    <property type="evidence" value="ECO:0007669"/>
    <property type="project" value="InterPro"/>
</dbReference>
<dbReference type="KEGG" id="hsn:DV733_15185"/>
<protein>
    <submittedName>
        <fullName evidence="1">Acetoacetate decarboxylase</fullName>
    </submittedName>
</protein>
<organism evidence="1 2">
    <name type="scientific">Halapricum salinum</name>
    <dbReference type="NCBI Taxonomy" id="1457250"/>
    <lineage>
        <taxon>Archaea</taxon>
        <taxon>Methanobacteriati</taxon>
        <taxon>Methanobacteriota</taxon>
        <taxon>Stenosarchaea group</taxon>
        <taxon>Halobacteria</taxon>
        <taxon>Halobacteriales</taxon>
        <taxon>Haloarculaceae</taxon>
        <taxon>Halapricum</taxon>
    </lineage>
</organism>
<dbReference type="Pfam" id="PF06314">
    <property type="entry name" value="ADC"/>
    <property type="match status" value="1"/>
</dbReference>
<dbReference type="OrthoDB" id="35899at2157"/>
<proteinExistence type="predicted"/>
<dbReference type="STRING" id="1457250.GCA_000755225_01910"/>
<dbReference type="InterPro" id="IPR023375">
    <property type="entry name" value="ADC_dom_sf"/>
</dbReference>
<dbReference type="Gene3D" id="2.40.400.10">
    <property type="entry name" value="Acetoacetate decarboxylase-like"/>
    <property type="match status" value="1"/>
</dbReference>
<dbReference type="SUPFAM" id="SSF160104">
    <property type="entry name" value="Acetoacetate decarboxylase-like"/>
    <property type="match status" value="1"/>
</dbReference>
<name>A0A4D6HEV2_9EURY</name>
<gene>
    <name evidence="1" type="ORF">DV733_15185</name>
</gene>
<reference evidence="1 2" key="1">
    <citation type="journal article" date="2019" name="Nat. Commun.">
        <title>A new type of DNA phosphorothioation-based antiviral system in archaea.</title>
        <authorList>
            <person name="Xiong L."/>
            <person name="Liu S."/>
            <person name="Chen S."/>
            <person name="Xiao Y."/>
            <person name="Zhu B."/>
            <person name="Gao Y."/>
            <person name="Zhang Y."/>
            <person name="Chen B."/>
            <person name="Luo J."/>
            <person name="Deng Z."/>
            <person name="Chen X."/>
            <person name="Wang L."/>
            <person name="Chen S."/>
        </authorList>
    </citation>
    <scope>NUCLEOTIDE SEQUENCE [LARGE SCALE GENOMIC DNA]</scope>
    <source>
        <strain evidence="1 2">CBA1105</strain>
    </source>
</reference>
<dbReference type="Proteomes" id="UP000296706">
    <property type="component" value="Chromosome"/>
</dbReference>
<evidence type="ECO:0000313" key="1">
    <source>
        <dbReference type="EMBL" id="QCC52493.1"/>
    </source>
</evidence>